<dbReference type="WBParaSite" id="ECPE_0001371001-mRNA-1">
    <property type="protein sequence ID" value="ECPE_0001371001-mRNA-1"/>
    <property type="gene ID" value="ECPE_0001371001"/>
</dbReference>
<feature type="compositionally biased region" description="Low complexity" evidence="1">
    <location>
        <begin position="383"/>
        <end position="397"/>
    </location>
</feature>
<dbReference type="GO" id="GO:0005085">
    <property type="term" value="F:guanyl-nucleotide exchange factor activity"/>
    <property type="evidence" value="ECO:0007669"/>
    <property type="project" value="InterPro"/>
</dbReference>
<evidence type="ECO:0000313" key="3">
    <source>
        <dbReference type="Proteomes" id="UP000272942"/>
    </source>
</evidence>
<sequence length="622" mass="69347">MAIGRKRLDKMLDEEDLGMGTMVNGLQESGIEHVSIDWFIRDNRGSSSALLSINAAGDGSASWLEGGKPLFTVQLDSLSSIYTNAPVLARFFRACSELAGRVLHLPTPGSTAGGLKTKTNRVTFRDDPIEGQCPASERPRPSVPAGSTFSDCGRHLCSAVKGLWVIDLSALIHFLPPLFNQFMELIIISATASHRWSLTASAHDATVENALAPKWMDFGRSADTTNSPNEILRTTIGTMAVLISELNAACPVTRATSSSYYFDSRDLCVGKMQSDLPRHELIRNYVKFAFDSDTLTARCATLHANQDATKAHSTARQTVIFPIPLHHALVRGLILVLADTHCAQHILTHLFANLWFPFALIVKSMSQWLHSSQKIKEAVGLPRKTSGSRDSSISRPSAQRRSTPTVTCEFHGLEVMASTARFLSHLFNLMDRGYIMQRVRDLMIFLEILPRMPVEEIDRLNELRFELLTVLSHHEFFIQLNLPSLGLFQGGTDEEDNETHFPSRSGKSICDLVFPHTPQVLRTFLCTFLLLVHVLMHATSLVQMYNSCVVCASRVLSYIVRLYSPQFGLDINMHIRVADIPLYTYVYVNAYLRAFCPRGLFVTYTPVAGTQTLTMFHRLQLT</sequence>
<evidence type="ECO:0000313" key="2">
    <source>
        <dbReference type="EMBL" id="VDP90943.1"/>
    </source>
</evidence>
<name>A0A183B385_9TREM</name>
<proteinExistence type="predicted"/>
<accession>A0A183B385</accession>
<dbReference type="EMBL" id="UZAN01055645">
    <property type="protein sequence ID" value="VDP90943.1"/>
    <property type="molecule type" value="Genomic_DNA"/>
</dbReference>
<gene>
    <name evidence="2" type="ORF">ECPE_LOCUS13671</name>
</gene>
<dbReference type="GO" id="GO:0007264">
    <property type="term" value="P:small GTPase-mediated signal transduction"/>
    <property type="evidence" value="ECO:0007669"/>
    <property type="project" value="InterPro"/>
</dbReference>
<keyword evidence="3" id="KW-1185">Reference proteome</keyword>
<dbReference type="PANTHER" id="PTHR23317">
    <property type="entry name" value="DEDICATOR OF CYTOKINESIS DOCK"/>
    <property type="match status" value="1"/>
</dbReference>
<feature type="region of interest" description="Disordered" evidence="1">
    <location>
        <begin position="380"/>
        <end position="403"/>
    </location>
</feature>
<dbReference type="InterPro" id="IPR026791">
    <property type="entry name" value="DOCK"/>
</dbReference>
<dbReference type="Proteomes" id="UP000272942">
    <property type="component" value="Unassembled WGS sequence"/>
</dbReference>
<reference evidence="2 3" key="2">
    <citation type="submission" date="2018-11" db="EMBL/GenBank/DDBJ databases">
        <authorList>
            <consortium name="Pathogen Informatics"/>
        </authorList>
    </citation>
    <scope>NUCLEOTIDE SEQUENCE [LARGE SCALE GENOMIC DNA]</scope>
    <source>
        <strain evidence="2 3">Egypt</strain>
    </source>
</reference>
<protein>
    <submittedName>
        <fullName evidence="4">E3 ubiquitin-protein ligase</fullName>
    </submittedName>
</protein>
<dbReference type="OrthoDB" id="6287953at2759"/>
<dbReference type="PANTHER" id="PTHR23317:SF76">
    <property type="entry name" value="LD20667P"/>
    <property type="match status" value="1"/>
</dbReference>
<feature type="region of interest" description="Disordered" evidence="1">
    <location>
        <begin position="126"/>
        <end position="146"/>
    </location>
</feature>
<evidence type="ECO:0000313" key="4">
    <source>
        <dbReference type="WBParaSite" id="ECPE_0001371001-mRNA-1"/>
    </source>
</evidence>
<evidence type="ECO:0000256" key="1">
    <source>
        <dbReference type="SAM" id="MobiDB-lite"/>
    </source>
</evidence>
<dbReference type="AlphaFoldDB" id="A0A183B385"/>
<organism evidence="4">
    <name type="scientific">Echinostoma caproni</name>
    <dbReference type="NCBI Taxonomy" id="27848"/>
    <lineage>
        <taxon>Eukaryota</taxon>
        <taxon>Metazoa</taxon>
        <taxon>Spiralia</taxon>
        <taxon>Lophotrochozoa</taxon>
        <taxon>Platyhelminthes</taxon>
        <taxon>Trematoda</taxon>
        <taxon>Digenea</taxon>
        <taxon>Plagiorchiida</taxon>
        <taxon>Echinostomata</taxon>
        <taxon>Echinostomatoidea</taxon>
        <taxon>Echinostomatidae</taxon>
        <taxon>Echinostoma</taxon>
    </lineage>
</organism>
<reference evidence="4" key="1">
    <citation type="submission" date="2016-06" db="UniProtKB">
        <authorList>
            <consortium name="WormBaseParasite"/>
        </authorList>
    </citation>
    <scope>IDENTIFICATION</scope>
</reference>